<dbReference type="GO" id="GO:0006749">
    <property type="term" value="P:glutathione metabolic process"/>
    <property type="evidence" value="ECO:0007669"/>
    <property type="project" value="TreeGrafter"/>
</dbReference>
<dbReference type="SUPFAM" id="SSF52833">
    <property type="entry name" value="Thioredoxin-like"/>
    <property type="match status" value="1"/>
</dbReference>
<dbReference type="PROSITE" id="PS50405">
    <property type="entry name" value="GST_CTER"/>
    <property type="match status" value="1"/>
</dbReference>
<dbReference type="InterPro" id="IPR040075">
    <property type="entry name" value="GST_N_Theta"/>
</dbReference>
<dbReference type="FunFam" id="3.40.30.10:FF:000176">
    <property type="entry name" value="Glutathione S-transferase theta-1"/>
    <property type="match status" value="1"/>
</dbReference>
<dbReference type="PANTHER" id="PTHR43917">
    <property type="match status" value="1"/>
</dbReference>
<evidence type="ECO:0000259" key="8">
    <source>
        <dbReference type="PROSITE" id="PS50404"/>
    </source>
</evidence>
<dbReference type="Gene3D" id="3.40.30.10">
    <property type="entry name" value="Glutaredoxin"/>
    <property type="match status" value="1"/>
</dbReference>
<comment type="subcellular location">
    <subcellularLocation>
        <location evidence="1">Cytoplasm</location>
    </subcellularLocation>
</comment>
<evidence type="ECO:0000256" key="5">
    <source>
        <dbReference type="ARBA" id="ARBA00022490"/>
    </source>
</evidence>
<dbReference type="EMBL" id="JAODUO010000218">
    <property type="protein sequence ID" value="KAK2185917.1"/>
    <property type="molecule type" value="Genomic_DNA"/>
</dbReference>
<comment type="catalytic activity">
    <reaction evidence="7">
        <text>RX + glutathione = an S-substituted glutathione + a halide anion + H(+)</text>
        <dbReference type="Rhea" id="RHEA:16437"/>
        <dbReference type="ChEBI" id="CHEBI:15378"/>
        <dbReference type="ChEBI" id="CHEBI:16042"/>
        <dbReference type="ChEBI" id="CHEBI:17792"/>
        <dbReference type="ChEBI" id="CHEBI:57925"/>
        <dbReference type="ChEBI" id="CHEBI:90779"/>
        <dbReference type="EC" id="2.5.1.18"/>
    </reaction>
</comment>
<dbReference type="SFLD" id="SFLDS00019">
    <property type="entry name" value="Glutathione_Transferase_(cytos"/>
    <property type="match status" value="1"/>
</dbReference>
<dbReference type="InterPro" id="IPR036282">
    <property type="entry name" value="Glutathione-S-Trfase_C_sf"/>
</dbReference>
<evidence type="ECO:0000256" key="4">
    <source>
        <dbReference type="ARBA" id="ARBA00012452"/>
    </source>
</evidence>
<dbReference type="SFLD" id="SFLDG01153">
    <property type="entry name" value="Main.4:_Theta-like"/>
    <property type="match status" value="1"/>
</dbReference>
<dbReference type="PROSITE" id="PS50404">
    <property type="entry name" value="GST_NTER"/>
    <property type="match status" value="1"/>
</dbReference>
<feature type="domain" description="GST N-terminal" evidence="8">
    <location>
        <begin position="2"/>
        <end position="83"/>
    </location>
</feature>
<dbReference type="InterPro" id="IPR040077">
    <property type="entry name" value="GST_C_Theta"/>
</dbReference>
<evidence type="ECO:0000256" key="1">
    <source>
        <dbReference type="ARBA" id="ARBA00004496"/>
    </source>
</evidence>
<comment type="subunit">
    <text evidence="3">Homodimer.</text>
</comment>
<evidence type="ECO:0000256" key="3">
    <source>
        <dbReference type="ARBA" id="ARBA00011738"/>
    </source>
</evidence>
<dbReference type="Pfam" id="PF02798">
    <property type="entry name" value="GST_N"/>
    <property type="match status" value="1"/>
</dbReference>
<dbReference type="Gene3D" id="1.20.1050.10">
    <property type="match status" value="1"/>
</dbReference>
<comment type="similarity">
    <text evidence="2">Belongs to the GST superfamily. Theta family.</text>
</comment>
<evidence type="ECO:0000256" key="6">
    <source>
        <dbReference type="ARBA" id="ARBA00022679"/>
    </source>
</evidence>
<dbReference type="AlphaFoldDB" id="A0AAD9P0J2"/>
<evidence type="ECO:0000259" key="9">
    <source>
        <dbReference type="PROSITE" id="PS50405"/>
    </source>
</evidence>
<dbReference type="GO" id="GO:0004364">
    <property type="term" value="F:glutathione transferase activity"/>
    <property type="evidence" value="ECO:0007669"/>
    <property type="project" value="UniProtKB-EC"/>
</dbReference>
<keyword evidence="6" id="KW-0808">Transferase</keyword>
<dbReference type="EC" id="2.5.1.18" evidence="4"/>
<dbReference type="SFLD" id="SFLDG00358">
    <property type="entry name" value="Main_(cytGST)"/>
    <property type="match status" value="1"/>
</dbReference>
<protein>
    <recommendedName>
        <fullName evidence="4">glutathione transferase</fullName>
        <ecNumber evidence="4">2.5.1.18</ecNumber>
    </recommendedName>
</protein>
<dbReference type="InterPro" id="IPR010987">
    <property type="entry name" value="Glutathione-S-Trfase_C-like"/>
</dbReference>
<organism evidence="10 11">
    <name type="scientific">Ridgeia piscesae</name>
    <name type="common">Tubeworm</name>
    <dbReference type="NCBI Taxonomy" id="27915"/>
    <lineage>
        <taxon>Eukaryota</taxon>
        <taxon>Metazoa</taxon>
        <taxon>Spiralia</taxon>
        <taxon>Lophotrochozoa</taxon>
        <taxon>Annelida</taxon>
        <taxon>Polychaeta</taxon>
        <taxon>Sedentaria</taxon>
        <taxon>Canalipalpata</taxon>
        <taxon>Sabellida</taxon>
        <taxon>Siboglinidae</taxon>
        <taxon>Ridgeia</taxon>
    </lineage>
</organism>
<dbReference type="CDD" id="cd03050">
    <property type="entry name" value="GST_N_Theta"/>
    <property type="match status" value="1"/>
</dbReference>
<dbReference type="InterPro" id="IPR036249">
    <property type="entry name" value="Thioredoxin-like_sf"/>
</dbReference>
<evidence type="ECO:0000256" key="2">
    <source>
        <dbReference type="ARBA" id="ARBA00009899"/>
    </source>
</evidence>
<keyword evidence="5" id="KW-0963">Cytoplasm</keyword>
<name>A0AAD9P0J2_RIDPI</name>
<evidence type="ECO:0000313" key="10">
    <source>
        <dbReference type="EMBL" id="KAK2185917.1"/>
    </source>
</evidence>
<accession>A0AAD9P0J2</accession>
<dbReference type="InterPro" id="IPR040079">
    <property type="entry name" value="Glutathione_S-Trfase"/>
</dbReference>
<evidence type="ECO:0000256" key="7">
    <source>
        <dbReference type="ARBA" id="ARBA00047960"/>
    </source>
</evidence>
<feature type="domain" description="GST C-terminal" evidence="9">
    <location>
        <begin position="89"/>
        <end position="226"/>
    </location>
</feature>
<dbReference type="FunFam" id="1.20.1050.10:FF:000008">
    <property type="entry name" value="Glutathione S-transferase theta-1"/>
    <property type="match status" value="1"/>
</dbReference>
<dbReference type="InterPro" id="IPR004045">
    <property type="entry name" value="Glutathione_S-Trfase_N"/>
</dbReference>
<keyword evidence="11" id="KW-1185">Reference proteome</keyword>
<dbReference type="Proteomes" id="UP001209878">
    <property type="component" value="Unassembled WGS sequence"/>
</dbReference>
<reference evidence="10" key="1">
    <citation type="journal article" date="2023" name="Mol. Biol. Evol.">
        <title>Third-Generation Sequencing Reveals the Adaptive Role of the Epigenome in Three Deep-Sea Polychaetes.</title>
        <authorList>
            <person name="Perez M."/>
            <person name="Aroh O."/>
            <person name="Sun Y."/>
            <person name="Lan Y."/>
            <person name="Juniper S.K."/>
            <person name="Young C.R."/>
            <person name="Angers B."/>
            <person name="Qian P.Y."/>
        </authorList>
    </citation>
    <scope>NUCLEOTIDE SEQUENCE</scope>
    <source>
        <strain evidence="10">R07B-5</strain>
    </source>
</reference>
<sequence>MAALKLYFDPMSQPSRAVLLFLKANSIPFIEKQITLRKGEHLTEEFLRINPFHKVPVIDDNGFILTESVAILKYLCGSRHMPEHWYPVDVCRRARVDEFFGWQHTNLWLPSSLLFRTKYIEPRLKNIPVDLEKLHRAKVSMDQTLDQLENVFLRRQDYLCGDDISIADVHAICVLMQADAAGHDLITGRPRVADWIGRVKLRLQPHFDDVHSTLYAVREKFARTQANL</sequence>
<dbReference type="Pfam" id="PF13410">
    <property type="entry name" value="GST_C_2"/>
    <property type="match status" value="1"/>
</dbReference>
<dbReference type="PANTHER" id="PTHR43917:SF8">
    <property type="entry name" value="GH16740P-RELATED"/>
    <property type="match status" value="1"/>
</dbReference>
<dbReference type="CDD" id="cd03183">
    <property type="entry name" value="GST_C_Theta"/>
    <property type="match status" value="1"/>
</dbReference>
<gene>
    <name evidence="10" type="ORF">NP493_217g04018</name>
</gene>
<comment type="caution">
    <text evidence="10">The sequence shown here is derived from an EMBL/GenBank/DDBJ whole genome shotgun (WGS) entry which is preliminary data.</text>
</comment>
<dbReference type="SUPFAM" id="SSF47616">
    <property type="entry name" value="GST C-terminal domain-like"/>
    <property type="match status" value="1"/>
</dbReference>
<dbReference type="InterPro" id="IPR051369">
    <property type="entry name" value="GST_Theta"/>
</dbReference>
<dbReference type="GO" id="GO:0005737">
    <property type="term" value="C:cytoplasm"/>
    <property type="evidence" value="ECO:0007669"/>
    <property type="project" value="UniProtKB-SubCell"/>
</dbReference>
<proteinExistence type="inferred from homology"/>
<evidence type="ECO:0000313" key="11">
    <source>
        <dbReference type="Proteomes" id="UP001209878"/>
    </source>
</evidence>